<reference evidence="3 4" key="1">
    <citation type="journal article" date="2015" name="G3 (Bethesda)">
        <title>Insights into Ongoing Evolution of the Hexachlorocyclohexane Catabolic Pathway from Comparative Genomics of Ten Sphingomonadaceae Strains.</title>
        <authorList>
            <person name="Pearce S.L."/>
            <person name="Oakeshott J.G."/>
            <person name="Pandey G."/>
        </authorList>
    </citation>
    <scope>NUCLEOTIDE SEQUENCE [LARGE SCALE GENOMIC DNA]</scope>
    <source>
        <strain evidence="3 4">LL01</strain>
    </source>
</reference>
<dbReference type="AlphaFoldDB" id="A0A0J7XQF8"/>
<dbReference type="STRING" id="1420583.V473_20290"/>
<dbReference type="InterPro" id="IPR010839">
    <property type="entry name" value="AtuA_N"/>
</dbReference>
<comment type="caution">
    <text evidence="3">The sequence shown here is derived from an EMBL/GenBank/DDBJ whole genome shotgun (WGS) entry which is preliminary data.</text>
</comment>
<protein>
    <recommendedName>
        <fullName evidence="5">Exopolyphosphatase</fullName>
    </recommendedName>
</protein>
<dbReference type="Pfam" id="PF07287">
    <property type="entry name" value="AtuA"/>
    <property type="match status" value="1"/>
</dbReference>
<dbReference type="Pfam" id="PF23544">
    <property type="entry name" value="AtuA_ferredoxin"/>
    <property type="match status" value="1"/>
</dbReference>
<dbReference type="PANTHER" id="PTHR47585">
    <property type="match status" value="1"/>
</dbReference>
<evidence type="ECO:0000259" key="2">
    <source>
        <dbReference type="Pfam" id="PF23544"/>
    </source>
</evidence>
<dbReference type="RefSeq" id="WP_066608488.1">
    <property type="nucleotide sequence ID" value="NZ_KQ130436.1"/>
</dbReference>
<feature type="domain" description="Acyclic terpene utilisation N-terminal" evidence="1">
    <location>
        <begin position="6"/>
        <end position="443"/>
    </location>
</feature>
<evidence type="ECO:0000259" key="1">
    <source>
        <dbReference type="Pfam" id="PF07287"/>
    </source>
</evidence>
<evidence type="ECO:0008006" key="5">
    <source>
        <dbReference type="Google" id="ProtNLM"/>
    </source>
</evidence>
<evidence type="ECO:0000313" key="3">
    <source>
        <dbReference type="EMBL" id="KMS53293.1"/>
    </source>
</evidence>
<sequence>MTKAPIRVANFSGALGDYIGAFADVIADETIDVAIGDYLAEMTMGRVAEGFCGAGKPQALAGYYADIFLRQITPELGRIAERGVKVVTNAGAFNPAGLATLIAREAAAQGLALCVAYVEGDDLLGRVPVLAGGGQLTHLDDGAAIGPIAGRLLAANAYLGGWGIAAALEQGADIVICGRVSDASLVLGPAAWWHGWAKDDWDALAGSVAAGHIIECGPQAMGGNFSGFTQLGAPTRLGFPIAEIGADGSAVITKRAGDAGVVTVDTVTAQLMYEIQGTHYLNPDVVLHIDSVALSQQGPDRVQMSGVRGGPAPETTKVGCFYQHGWRAMIWGFATGPDWREKAEWLRVQLEAMKADLALDEFHFEPLGQPITDPASEAEATVAIRIAAAAQNRSSLSKLLAGYASFGLGGIPGFQGDGAGPPQPRVHFWPGLVRQADLDHRVVFVDGPQMAVAMPPVTPFSAPAPAGPAPAAPPGDTRAVLLGSLVHARSGDKGANANIGLWVQRPEIWPWLRDTLDADRLAQLMGLDPSVTVERHDLPNINGLLFVLKGYFGTSGTGNIALDQIGKAAGEFLRARIVQAPTALVGDAMPLAASR</sequence>
<name>A0A0J7XQF8_9SPHN</name>
<feature type="domain" description="AtuA-like ferredoxin-fold" evidence="2">
    <location>
        <begin position="482"/>
        <end position="574"/>
    </location>
</feature>
<dbReference type="PATRIC" id="fig|1420583.3.peg.3867"/>
<proteinExistence type="predicted"/>
<dbReference type="InterPro" id="IPR056362">
    <property type="entry name" value="AtuA-like_ferredoxin_dom"/>
</dbReference>
<dbReference type="PANTHER" id="PTHR47585:SF1">
    <property type="entry name" value="DUF1446 DOMAIN-CONTAINING PROTEIN"/>
    <property type="match status" value="1"/>
</dbReference>
<evidence type="ECO:0000313" key="4">
    <source>
        <dbReference type="Proteomes" id="UP000052232"/>
    </source>
</evidence>
<keyword evidence="4" id="KW-1185">Reference proteome</keyword>
<dbReference type="EMBL" id="JACT01000005">
    <property type="protein sequence ID" value="KMS53293.1"/>
    <property type="molecule type" value="Genomic_DNA"/>
</dbReference>
<accession>A0A0J7XQF8</accession>
<organism evidence="3 4">
    <name type="scientific">Sphingobium cupriresistens LL01</name>
    <dbReference type="NCBI Taxonomy" id="1420583"/>
    <lineage>
        <taxon>Bacteria</taxon>
        <taxon>Pseudomonadati</taxon>
        <taxon>Pseudomonadota</taxon>
        <taxon>Alphaproteobacteria</taxon>
        <taxon>Sphingomonadales</taxon>
        <taxon>Sphingomonadaceae</taxon>
        <taxon>Sphingobium</taxon>
    </lineage>
</organism>
<gene>
    <name evidence="3" type="ORF">V473_20290</name>
</gene>
<dbReference type="Proteomes" id="UP000052232">
    <property type="component" value="Unassembled WGS sequence"/>
</dbReference>